<dbReference type="GO" id="GO:0003676">
    <property type="term" value="F:nucleic acid binding"/>
    <property type="evidence" value="ECO:0007669"/>
    <property type="project" value="InterPro"/>
</dbReference>
<dbReference type="GO" id="GO:0035556">
    <property type="term" value="P:intracellular signal transduction"/>
    <property type="evidence" value="ECO:0007669"/>
    <property type="project" value="InterPro"/>
</dbReference>
<dbReference type="InterPro" id="IPR036397">
    <property type="entry name" value="RNaseH_sf"/>
</dbReference>
<dbReference type="InterPro" id="IPR008042">
    <property type="entry name" value="Retrotrans_Pao"/>
</dbReference>
<dbReference type="EMBL" id="BMAU01021390">
    <property type="protein sequence ID" value="GFY30065.1"/>
    <property type="molecule type" value="Genomic_DNA"/>
</dbReference>
<evidence type="ECO:0000259" key="2">
    <source>
        <dbReference type="PROSITE" id="PS50125"/>
    </source>
</evidence>
<reference evidence="4" key="1">
    <citation type="submission" date="2020-08" db="EMBL/GenBank/DDBJ databases">
        <title>Multicomponent nature underlies the extraordinary mechanical properties of spider dragline silk.</title>
        <authorList>
            <person name="Kono N."/>
            <person name="Nakamura H."/>
            <person name="Mori M."/>
            <person name="Yoshida Y."/>
            <person name="Ohtoshi R."/>
            <person name="Malay A.D."/>
            <person name="Moran D.A.P."/>
            <person name="Tomita M."/>
            <person name="Numata K."/>
            <person name="Arakawa K."/>
        </authorList>
    </citation>
    <scope>NUCLEOTIDE SEQUENCE</scope>
</reference>
<protein>
    <submittedName>
        <fullName evidence="4">Soluble guanylate cyclase 88E</fullName>
    </submittedName>
</protein>
<dbReference type="Gene3D" id="3.30.70.1230">
    <property type="entry name" value="Nucleotide cyclase"/>
    <property type="match status" value="1"/>
</dbReference>
<dbReference type="FunFam" id="3.30.70.1230:FF:000030">
    <property type="entry name" value="Si:ch211-215j19.12"/>
    <property type="match status" value="1"/>
</dbReference>
<dbReference type="InterPro" id="IPR001054">
    <property type="entry name" value="A/G_cyclase"/>
</dbReference>
<keyword evidence="5" id="KW-1185">Reference proteome</keyword>
<dbReference type="SMART" id="SM00044">
    <property type="entry name" value="CYCc"/>
    <property type="match status" value="1"/>
</dbReference>
<proteinExistence type="predicted"/>
<dbReference type="PROSITE" id="PS50125">
    <property type="entry name" value="GUANYLATE_CYCLASE_2"/>
    <property type="match status" value="1"/>
</dbReference>
<dbReference type="PANTHER" id="PTHR47331">
    <property type="entry name" value="PHD-TYPE DOMAIN-CONTAINING PROTEIN"/>
    <property type="match status" value="1"/>
</dbReference>
<feature type="domain" description="Guanylate cyclase" evidence="2">
    <location>
        <begin position="446"/>
        <end position="573"/>
    </location>
</feature>
<dbReference type="InterPro" id="IPR012337">
    <property type="entry name" value="RNaseH-like_sf"/>
</dbReference>
<dbReference type="Pfam" id="PF00211">
    <property type="entry name" value="Guanylate_cyc"/>
    <property type="match status" value="1"/>
</dbReference>
<gene>
    <name evidence="4" type="primary">Gyc88E</name>
    <name evidence="4" type="ORF">TNCV_4073781</name>
</gene>
<dbReference type="SUPFAM" id="SSF55073">
    <property type="entry name" value="Nucleotide cyclase"/>
    <property type="match status" value="1"/>
</dbReference>
<dbReference type="GO" id="GO:0009190">
    <property type="term" value="P:cyclic nucleotide biosynthetic process"/>
    <property type="evidence" value="ECO:0007669"/>
    <property type="project" value="InterPro"/>
</dbReference>
<evidence type="ECO:0000313" key="5">
    <source>
        <dbReference type="Proteomes" id="UP000887159"/>
    </source>
</evidence>
<evidence type="ECO:0000259" key="3">
    <source>
        <dbReference type="PROSITE" id="PS50994"/>
    </source>
</evidence>
<keyword evidence="1" id="KW-0456">Lyase</keyword>
<dbReference type="InterPro" id="IPR029787">
    <property type="entry name" value="Nucleotide_cyclase"/>
</dbReference>
<dbReference type="Gene3D" id="3.30.420.10">
    <property type="entry name" value="Ribonuclease H-like superfamily/Ribonuclease H"/>
    <property type="match status" value="1"/>
</dbReference>
<comment type="caution">
    <text evidence="4">The sequence shown here is derived from an EMBL/GenBank/DDBJ whole genome shotgun (WGS) entry which is preliminary data.</text>
</comment>
<dbReference type="GO" id="GO:0015074">
    <property type="term" value="P:DNA integration"/>
    <property type="evidence" value="ECO:0007669"/>
    <property type="project" value="InterPro"/>
</dbReference>
<accession>A0A8X6W867</accession>
<dbReference type="AlphaFoldDB" id="A0A8X6W867"/>
<dbReference type="PROSITE" id="PS50994">
    <property type="entry name" value="INTEGRASE"/>
    <property type="match status" value="1"/>
</dbReference>
<evidence type="ECO:0000256" key="1">
    <source>
        <dbReference type="ARBA" id="ARBA00023239"/>
    </source>
</evidence>
<dbReference type="InterPro" id="IPR001584">
    <property type="entry name" value="Integrase_cat-core"/>
</dbReference>
<evidence type="ECO:0000313" key="4">
    <source>
        <dbReference type="EMBL" id="GFY30065.1"/>
    </source>
</evidence>
<feature type="domain" description="Integrase catalytic" evidence="3">
    <location>
        <begin position="157"/>
        <end position="353"/>
    </location>
</feature>
<dbReference type="Proteomes" id="UP000887159">
    <property type="component" value="Unassembled WGS sequence"/>
</dbReference>
<sequence length="627" mass="70601">MKDIFIFNLKVNFPDNITKRSFLSQSARLFDPLGFLTPCTVSMKIFYQQLWLLKLDWDSPLPEALATKRKTFQKEFEQVCSIHIPRWIHTASQQITLHGFCGASELAYASVIYAVQPQADGNTKVTLLVAKSRVAPLKYRATTSKQLMGDLPTHRVTPSRPFSVCGVDYAGPINILRYRGRGAKTTKGYIALFVCFVTKALHLELVSDLTSEAFIASLKRFCARRGAPKHIYCDNGTTFVGARRKLQEIFKFASKLNENEHFCYFLSQVNIEWHFSPPVSPHFGGLWEAGVKSIKYHLKRVIGNTNLTFEEFSTLLTQVEAILNSRPLVSLECDNDPDSLNILTPSHFLIGEVITSSPEHTNDDKLSLRSRWDIVQKMKLGFWRKWKIDYLSNLQTRTKWKCPNNNFKVGEIVIIKEDNIPPATWPLGKVIETHPGKDGVSFDDVTVLFGEIVEFSELCARLTAMEAVTCINDVFSLFDKVTDSYNVFKVETVGQVYMLVSGAPERRPDHAQNVARAALDMCAQVSKMTTSDGEKVLVRIGMHSGPVAAGVVGLKMPRYCLFGDTVNTAARMQSHGEPGKIHISESSQKHLLKDDFITEPRGSMKIKGKGQMNTYWLLGLKKEDVVE</sequence>
<dbReference type="SUPFAM" id="SSF53098">
    <property type="entry name" value="Ribonuclease H-like"/>
    <property type="match status" value="1"/>
</dbReference>
<dbReference type="GO" id="GO:0016829">
    <property type="term" value="F:lyase activity"/>
    <property type="evidence" value="ECO:0007669"/>
    <property type="project" value="UniProtKB-KW"/>
</dbReference>
<dbReference type="CDD" id="cd07302">
    <property type="entry name" value="CHD"/>
    <property type="match status" value="1"/>
</dbReference>
<dbReference type="Pfam" id="PF05380">
    <property type="entry name" value="Peptidase_A17"/>
    <property type="match status" value="1"/>
</dbReference>
<name>A0A8X6W867_TRICX</name>
<organism evidence="4 5">
    <name type="scientific">Trichonephila clavipes</name>
    <name type="common">Golden silk orbweaver</name>
    <name type="synonym">Nephila clavipes</name>
    <dbReference type="NCBI Taxonomy" id="2585209"/>
    <lineage>
        <taxon>Eukaryota</taxon>
        <taxon>Metazoa</taxon>
        <taxon>Ecdysozoa</taxon>
        <taxon>Arthropoda</taxon>
        <taxon>Chelicerata</taxon>
        <taxon>Arachnida</taxon>
        <taxon>Araneae</taxon>
        <taxon>Araneomorphae</taxon>
        <taxon>Entelegynae</taxon>
        <taxon>Araneoidea</taxon>
        <taxon>Nephilidae</taxon>
        <taxon>Trichonephila</taxon>
    </lineage>
</organism>